<evidence type="ECO:0000313" key="1">
    <source>
        <dbReference type="EMBL" id="KAJ1678622.1"/>
    </source>
</evidence>
<gene>
    <name evidence="1" type="primary">SPT16_2</name>
    <name evidence="1" type="ORF">EV182_003678</name>
</gene>
<dbReference type="EC" id="3.4.11.9" evidence="1"/>
<evidence type="ECO:0000313" key="2">
    <source>
        <dbReference type="Proteomes" id="UP001145114"/>
    </source>
</evidence>
<accession>A0ACC1HQ90</accession>
<proteinExistence type="predicted"/>
<dbReference type="Proteomes" id="UP001145114">
    <property type="component" value="Unassembled WGS sequence"/>
</dbReference>
<reference evidence="1" key="1">
    <citation type="submission" date="2022-06" db="EMBL/GenBank/DDBJ databases">
        <title>Phylogenomic reconstructions and comparative analyses of Kickxellomycotina fungi.</title>
        <authorList>
            <person name="Reynolds N.K."/>
            <person name="Stajich J.E."/>
            <person name="Barry K."/>
            <person name="Grigoriev I.V."/>
            <person name="Crous P."/>
            <person name="Smith M.E."/>
        </authorList>
    </citation>
    <scope>NUCLEOTIDE SEQUENCE</scope>
    <source>
        <strain evidence="1">RSA 2271</strain>
    </source>
</reference>
<comment type="caution">
    <text evidence="1">The sequence shown here is derived from an EMBL/GenBank/DDBJ whole genome shotgun (WGS) entry which is preliminary data.</text>
</comment>
<keyword evidence="1" id="KW-0645">Protease</keyword>
<feature type="non-terminal residue" evidence="1">
    <location>
        <position position="455"/>
    </location>
</feature>
<feature type="non-terminal residue" evidence="1">
    <location>
        <position position="1"/>
    </location>
</feature>
<keyword evidence="1" id="KW-0031">Aminopeptidase</keyword>
<keyword evidence="2" id="KW-1185">Reference proteome</keyword>
<sequence length="455" mass="50626">NPRDEYSAFKEVDALCFVNGTSDVERLYQGTPLLQVWTSMQGIRLWLFGYEFPNTAIVMTEKTIYVIASPKKVKLLEEAKPRDGRMDWVFLEYTKANPSLNKVAFKKAVDGILNSKGGKNVGILPKEVLMGKFAMEWLDVFGDIEDRLLKVDVSPAVATLLAVKEEDELNATRTAAKLSSCMMRNCFANEMEEVLDEGKKVTHEAFSAKVDSALFHSKAAAKYKFPLDASSELIDWCYTPIIQSGGKYNLMASAVSNEEDLHAGTILCSLGVRYKSYCSNIGRTFLISPTKEQETNYKFLLTLQKKILDLIRPGAKFADVYSKALQYIRDERVDLEGHFVKSCGFAMGMEFRDSTRVISPKSTTVIKKDMVIGLSLGFNSLENPKAKSSAGKRYALLVIDTVIVTDNAPEIITSGCKSLDEMCFYFKDVEAAGNKPARDRESAPPAETSAPATRR</sequence>
<dbReference type="EMBL" id="JAMZIH010000992">
    <property type="protein sequence ID" value="KAJ1678622.1"/>
    <property type="molecule type" value="Genomic_DNA"/>
</dbReference>
<keyword evidence="1" id="KW-0378">Hydrolase</keyword>
<organism evidence="1 2">
    <name type="scientific">Spiromyces aspiralis</name>
    <dbReference type="NCBI Taxonomy" id="68401"/>
    <lineage>
        <taxon>Eukaryota</taxon>
        <taxon>Fungi</taxon>
        <taxon>Fungi incertae sedis</taxon>
        <taxon>Zoopagomycota</taxon>
        <taxon>Kickxellomycotina</taxon>
        <taxon>Kickxellomycetes</taxon>
        <taxon>Kickxellales</taxon>
        <taxon>Kickxellaceae</taxon>
        <taxon>Spiromyces</taxon>
    </lineage>
</organism>
<protein>
    <submittedName>
        <fullName evidence="1">FACT complex subunit spt16</fullName>
        <ecNumber evidence="1">3.4.11.9</ecNumber>
    </submittedName>
</protein>
<name>A0ACC1HQ90_9FUNG</name>